<name>A0A3E2NU16_9SPHI</name>
<dbReference type="GO" id="GO:0000155">
    <property type="term" value="F:phosphorelay sensor kinase activity"/>
    <property type="evidence" value="ECO:0007669"/>
    <property type="project" value="InterPro"/>
</dbReference>
<dbReference type="EC" id="2.7.13.3" evidence="2"/>
<dbReference type="PANTHER" id="PTHR43065:SF42">
    <property type="entry name" value="TWO-COMPONENT SENSOR PPRA"/>
    <property type="match status" value="1"/>
</dbReference>
<feature type="transmembrane region" description="Helical" evidence="5">
    <location>
        <begin position="111"/>
        <end position="131"/>
    </location>
</feature>
<evidence type="ECO:0000256" key="4">
    <source>
        <dbReference type="SAM" id="Coils"/>
    </source>
</evidence>
<dbReference type="EMBL" id="QWDE01000001">
    <property type="protein sequence ID" value="RFZ84506.1"/>
    <property type="molecule type" value="Genomic_DNA"/>
</dbReference>
<dbReference type="Gene3D" id="3.30.565.10">
    <property type="entry name" value="Histidine kinase-like ATPase, C-terminal domain"/>
    <property type="match status" value="1"/>
</dbReference>
<dbReference type="SMART" id="SM00387">
    <property type="entry name" value="HATPase_c"/>
    <property type="match status" value="1"/>
</dbReference>
<dbReference type="InterPro" id="IPR005467">
    <property type="entry name" value="His_kinase_dom"/>
</dbReference>
<dbReference type="PRINTS" id="PR00344">
    <property type="entry name" value="BCTRLSENSOR"/>
</dbReference>
<comment type="catalytic activity">
    <reaction evidence="1">
        <text>ATP + protein L-histidine = ADP + protein N-phospho-L-histidine.</text>
        <dbReference type="EC" id="2.7.13.3"/>
    </reaction>
</comment>
<evidence type="ECO:0000256" key="5">
    <source>
        <dbReference type="SAM" id="Phobius"/>
    </source>
</evidence>
<feature type="coiled-coil region" evidence="4">
    <location>
        <begin position="154"/>
        <end position="188"/>
    </location>
</feature>
<dbReference type="Gene3D" id="1.10.287.130">
    <property type="match status" value="1"/>
</dbReference>
<dbReference type="PANTHER" id="PTHR43065">
    <property type="entry name" value="SENSOR HISTIDINE KINASE"/>
    <property type="match status" value="1"/>
</dbReference>
<dbReference type="InterPro" id="IPR036890">
    <property type="entry name" value="HATPase_C_sf"/>
</dbReference>
<keyword evidence="5" id="KW-0812">Transmembrane</keyword>
<reference evidence="7 8" key="1">
    <citation type="submission" date="2018-08" db="EMBL/GenBank/DDBJ databases">
        <title>Mucilaginibacter terrae sp. nov., isolated from manganese diggings.</title>
        <authorList>
            <person name="Huang Y."/>
            <person name="Zhou Z."/>
        </authorList>
    </citation>
    <scope>NUCLEOTIDE SEQUENCE [LARGE SCALE GENOMIC DNA]</scope>
    <source>
        <strain evidence="7 8">ZH6</strain>
    </source>
</reference>
<dbReference type="InterPro" id="IPR036097">
    <property type="entry name" value="HisK_dim/P_sf"/>
</dbReference>
<dbReference type="SUPFAM" id="SSF47384">
    <property type="entry name" value="Homodimeric domain of signal transducing histidine kinase"/>
    <property type="match status" value="1"/>
</dbReference>
<dbReference type="PROSITE" id="PS50109">
    <property type="entry name" value="HIS_KIN"/>
    <property type="match status" value="1"/>
</dbReference>
<dbReference type="Proteomes" id="UP000260823">
    <property type="component" value="Unassembled WGS sequence"/>
</dbReference>
<dbReference type="Pfam" id="PF02518">
    <property type="entry name" value="HATPase_c"/>
    <property type="match status" value="1"/>
</dbReference>
<evidence type="ECO:0000313" key="8">
    <source>
        <dbReference type="Proteomes" id="UP000260823"/>
    </source>
</evidence>
<evidence type="ECO:0000256" key="1">
    <source>
        <dbReference type="ARBA" id="ARBA00000085"/>
    </source>
</evidence>
<protein>
    <recommendedName>
        <fullName evidence="2">histidine kinase</fullName>
        <ecNumber evidence="2">2.7.13.3</ecNumber>
    </recommendedName>
</protein>
<dbReference type="InterPro" id="IPR004358">
    <property type="entry name" value="Sig_transdc_His_kin-like_C"/>
</dbReference>
<dbReference type="AlphaFoldDB" id="A0A3E2NU16"/>
<dbReference type="SMART" id="SM00388">
    <property type="entry name" value="HisKA"/>
    <property type="match status" value="1"/>
</dbReference>
<evidence type="ECO:0000313" key="7">
    <source>
        <dbReference type="EMBL" id="RFZ84506.1"/>
    </source>
</evidence>
<keyword evidence="4" id="KW-0175">Coiled coil</keyword>
<feature type="transmembrane region" description="Helical" evidence="5">
    <location>
        <begin position="84"/>
        <end position="104"/>
    </location>
</feature>
<keyword evidence="5" id="KW-1133">Transmembrane helix</keyword>
<feature type="transmembrane region" description="Helical" evidence="5">
    <location>
        <begin position="54"/>
        <end position="72"/>
    </location>
</feature>
<keyword evidence="8" id="KW-1185">Reference proteome</keyword>
<keyword evidence="5" id="KW-0472">Membrane</keyword>
<dbReference type="InterPro" id="IPR003661">
    <property type="entry name" value="HisK_dim/P_dom"/>
</dbReference>
<keyword evidence="7" id="KW-0808">Transferase</keyword>
<accession>A0A3E2NU16</accession>
<keyword evidence="3" id="KW-0597">Phosphoprotein</keyword>
<dbReference type="OrthoDB" id="9806995at2"/>
<dbReference type="SUPFAM" id="SSF55874">
    <property type="entry name" value="ATPase domain of HSP90 chaperone/DNA topoisomerase II/histidine kinase"/>
    <property type="match status" value="1"/>
</dbReference>
<keyword evidence="7" id="KW-0418">Kinase</keyword>
<evidence type="ECO:0000256" key="2">
    <source>
        <dbReference type="ARBA" id="ARBA00012438"/>
    </source>
</evidence>
<proteinExistence type="predicted"/>
<dbReference type="RefSeq" id="WP_117381395.1">
    <property type="nucleotide sequence ID" value="NZ_QWDE01000001.1"/>
</dbReference>
<organism evidence="7 8">
    <name type="scientific">Mucilaginibacter terrenus</name>
    <dbReference type="NCBI Taxonomy" id="2482727"/>
    <lineage>
        <taxon>Bacteria</taxon>
        <taxon>Pseudomonadati</taxon>
        <taxon>Bacteroidota</taxon>
        <taxon>Sphingobacteriia</taxon>
        <taxon>Sphingobacteriales</taxon>
        <taxon>Sphingobacteriaceae</taxon>
        <taxon>Mucilaginibacter</taxon>
    </lineage>
</organism>
<evidence type="ECO:0000259" key="6">
    <source>
        <dbReference type="PROSITE" id="PS50109"/>
    </source>
</evidence>
<comment type="caution">
    <text evidence="7">The sequence shown here is derived from an EMBL/GenBank/DDBJ whole genome shotgun (WGS) entry which is preliminary data.</text>
</comment>
<dbReference type="CDD" id="cd00082">
    <property type="entry name" value="HisKA"/>
    <property type="match status" value="1"/>
</dbReference>
<gene>
    <name evidence="7" type="ORF">DYU05_02495</name>
</gene>
<evidence type="ECO:0000256" key="3">
    <source>
        <dbReference type="ARBA" id="ARBA00022553"/>
    </source>
</evidence>
<feature type="domain" description="Histidine kinase" evidence="6">
    <location>
        <begin position="197"/>
        <end position="440"/>
    </location>
</feature>
<dbReference type="InterPro" id="IPR003594">
    <property type="entry name" value="HATPase_dom"/>
</dbReference>
<sequence>MEIFLYIASFLLIRRLLSSTKFTPLGPKWKLVLNTASVGVWVVYVVASDQFEDTYDLFLGAFVLLGIVYYFLNQEDFKPMHSFIKVHYPLAAITIVVALIDLIAPKFGGRYNNWTGTAILLGFAWIFARWANSRKQEQEMRMVSMQNLELDRLVAERTAELTNQRNELQDALQQLKTTQQQLIQSEKLASLGELTAGIAHEIQNPLNFVNNFSDVSMELIDEMAEELTKGDTEEAIAIATDIKQNLEKIRHHGKRADGIVKGMLQHSRASSNTKEATNVNTLADEYLRLAYHGLRAKDKSFNSELVTNFAPTLPLVNIVPQDVGRVLLNLFNNAFYAVQQKQKLGLEGFKPIVELTTGVSHSGGHSSIIITVKDNGTGIPEDIKDKILQPFFTTKPTGEGTGLGLSLSYDIIVKAHGGTIDIDSKEGKWTKFTITLPIETKQQ</sequence>